<protein>
    <submittedName>
        <fullName evidence="8">YihY/virulence factor BrkB family protein</fullName>
    </submittedName>
</protein>
<evidence type="ECO:0000256" key="7">
    <source>
        <dbReference type="SAM" id="Phobius"/>
    </source>
</evidence>
<feature type="transmembrane region" description="Helical" evidence="7">
    <location>
        <begin position="79"/>
        <end position="99"/>
    </location>
</feature>
<feature type="region of interest" description="Disordered" evidence="6">
    <location>
        <begin position="299"/>
        <end position="319"/>
    </location>
</feature>
<comment type="caution">
    <text evidence="8">The sequence shown here is derived from an EMBL/GenBank/DDBJ whole genome shotgun (WGS) entry which is preliminary data.</text>
</comment>
<evidence type="ECO:0000313" key="9">
    <source>
        <dbReference type="Proteomes" id="UP001257060"/>
    </source>
</evidence>
<feature type="transmembrane region" description="Helical" evidence="7">
    <location>
        <begin position="132"/>
        <end position="152"/>
    </location>
</feature>
<dbReference type="RefSeq" id="WP_310924475.1">
    <property type="nucleotide sequence ID" value="NZ_JAMQOP010000002.1"/>
</dbReference>
<name>A0ABU2GFP1_9EURY</name>
<evidence type="ECO:0000256" key="3">
    <source>
        <dbReference type="ARBA" id="ARBA00022692"/>
    </source>
</evidence>
<dbReference type="Pfam" id="PF03631">
    <property type="entry name" value="Virul_fac_BrkB"/>
    <property type="match status" value="1"/>
</dbReference>
<keyword evidence="3 7" id="KW-0812">Transmembrane</keyword>
<accession>A0ABU2GFP1</accession>
<dbReference type="PANTHER" id="PTHR30213">
    <property type="entry name" value="INNER MEMBRANE PROTEIN YHJD"/>
    <property type="match status" value="1"/>
</dbReference>
<evidence type="ECO:0000256" key="5">
    <source>
        <dbReference type="ARBA" id="ARBA00023136"/>
    </source>
</evidence>
<feature type="transmembrane region" description="Helical" evidence="7">
    <location>
        <begin position="164"/>
        <end position="183"/>
    </location>
</feature>
<evidence type="ECO:0000256" key="4">
    <source>
        <dbReference type="ARBA" id="ARBA00022989"/>
    </source>
</evidence>
<comment type="subcellular location">
    <subcellularLocation>
        <location evidence="1">Cell membrane</location>
        <topology evidence="1">Multi-pass membrane protein</topology>
    </subcellularLocation>
</comment>
<reference evidence="8 9" key="1">
    <citation type="submission" date="2022-06" db="EMBL/GenBank/DDBJ databases">
        <title>Halogeometricum sp. a new haloarchaeum isolate from saline soil.</title>
        <authorList>
            <person name="Strakova D."/>
            <person name="Galisteo C."/>
            <person name="Sanchez-Porro C."/>
            <person name="Ventosa A."/>
        </authorList>
    </citation>
    <scope>NUCLEOTIDE SEQUENCE [LARGE SCALE GENOMIC DNA]</scope>
    <source>
        <strain evidence="8 9">S1BR25-6</strain>
    </source>
</reference>
<feature type="transmembrane region" description="Helical" evidence="7">
    <location>
        <begin position="195"/>
        <end position="219"/>
    </location>
</feature>
<keyword evidence="4 7" id="KW-1133">Transmembrane helix</keyword>
<sequence length="365" mass="39155">MTSASHIAETGKRILTETKEKNVTFMAAGIAYNAFVSLAPMLLLLLFVVSVVGGGLEARIVDLARTSLPRPIADIVAQIFRGESAVAGASLVGTVALLWGTLKIFRGLDTAFSEIYETTGENSFVDQLKDGVVVLVALVVAVVSIVGASSVFARFADAIPFVGYLLPVGLVAGLVVAFLPMYYEFPDTDVDWRNVLPGVVFSAVGWAALQALFQVYLTFKGGGSGSFFGGVIVVVTWLYFSGIVLLLGAVINAVVGGYATGTPGGVGTGATSWETEREESMTRDEFDDYLQELRARTTGHYETSRSTLDDEGDVREMRPERTVEVTEHTTRTDDGEELVVRCEWRTEAPRADAVRDDAPLEAGSD</sequence>
<evidence type="ECO:0000256" key="2">
    <source>
        <dbReference type="ARBA" id="ARBA00022475"/>
    </source>
</evidence>
<dbReference type="EMBL" id="JAMQOP010000002">
    <property type="protein sequence ID" value="MDS0299621.1"/>
    <property type="molecule type" value="Genomic_DNA"/>
</dbReference>
<keyword evidence="5 7" id="KW-0472">Membrane</keyword>
<dbReference type="InterPro" id="IPR017039">
    <property type="entry name" value="Virul_fac_BrkB"/>
</dbReference>
<feature type="transmembrane region" description="Helical" evidence="7">
    <location>
        <begin position="30"/>
        <end position="58"/>
    </location>
</feature>
<gene>
    <name evidence="8" type="ORF">NDI76_12800</name>
</gene>
<dbReference type="Proteomes" id="UP001257060">
    <property type="component" value="Unassembled WGS sequence"/>
</dbReference>
<proteinExistence type="predicted"/>
<feature type="transmembrane region" description="Helical" evidence="7">
    <location>
        <begin position="226"/>
        <end position="251"/>
    </location>
</feature>
<organism evidence="8 9">
    <name type="scientific">Halogeometricum salsisoli</name>
    <dbReference type="NCBI Taxonomy" id="2950536"/>
    <lineage>
        <taxon>Archaea</taxon>
        <taxon>Methanobacteriati</taxon>
        <taxon>Methanobacteriota</taxon>
        <taxon>Stenosarchaea group</taxon>
        <taxon>Halobacteria</taxon>
        <taxon>Halobacteriales</taxon>
        <taxon>Haloferacaceae</taxon>
        <taxon>Halogeometricum</taxon>
    </lineage>
</organism>
<evidence type="ECO:0000256" key="6">
    <source>
        <dbReference type="SAM" id="MobiDB-lite"/>
    </source>
</evidence>
<keyword evidence="9" id="KW-1185">Reference proteome</keyword>
<keyword evidence="2" id="KW-1003">Cell membrane</keyword>
<dbReference type="PANTHER" id="PTHR30213:SF0">
    <property type="entry name" value="UPF0761 MEMBRANE PROTEIN YIHY"/>
    <property type="match status" value="1"/>
</dbReference>
<evidence type="ECO:0000313" key="8">
    <source>
        <dbReference type="EMBL" id="MDS0299621.1"/>
    </source>
</evidence>
<evidence type="ECO:0000256" key="1">
    <source>
        <dbReference type="ARBA" id="ARBA00004651"/>
    </source>
</evidence>